<name>A0AAD5N688_PARTN</name>
<sequence length="145" mass="16684">MIGQSRGSAQEETERKTAIKVTFEIVDLAFESESNVFRESRESISVNKSSSTETTENLEPGTMKKDLRSHPPTCHSINILKNRVKRREAEMKKRWESPINDEENIRKVGCEAISKAKERHKKPRDNYKEVFPEITLSFCANTIVN</sequence>
<evidence type="ECO:0000313" key="3">
    <source>
        <dbReference type="Proteomes" id="UP001196413"/>
    </source>
</evidence>
<dbReference type="AlphaFoldDB" id="A0AAD5N688"/>
<evidence type="ECO:0000313" key="2">
    <source>
        <dbReference type="EMBL" id="KAJ1361456.1"/>
    </source>
</evidence>
<reference evidence="2" key="1">
    <citation type="submission" date="2021-06" db="EMBL/GenBank/DDBJ databases">
        <title>Parelaphostrongylus tenuis whole genome reference sequence.</title>
        <authorList>
            <person name="Garwood T.J."/>
            <person name="Larsen P.A."/>
            <person name="Fountain-Jones N.M."/>
            <person name="Garbe J.R."/>
            <person name="Macchietto M.G."/>
            <person name="Kania S.A."/>
            <person name="Gerhold R.W."/>
            <person name="Richards J.E."/>
            <person name="Wolf T.M."/>
        </authorList>
    </citation>
    <scope>NUCLEOTIDE SEQUENCE</scope>
    <source>
        <strain evidence="2">MNPRO001-30</strain>
        <tissue evidence="2">Meninges</tissue>
    </source>
</reference>
<protein>
    <submittedName>
        <fullName evidence="2">Uncharacterized protein</fullName>
    </submittedName>
</protein>
<accession>A0AAD5N688</accession>
<gene>
    <name evidence="2" type="ORF">KIN20_020716</name>
</gene>
<dbReference type="Proteomes" id="UP001196413">
    <property type="component" value="Unassembled WGS sequence"/>
</dbReference>
<dbReference type="EMBL" id="JAHQIW010004207">
    <property type="protein sequence ID" value="KAJ1361456.1"/>
    <property type="molecule type" value="Genomic_DNA"/>
</dbReference>
<organism evidence="2 3">
    <name type="scientific">Parelaphostrongylus tenuis</name>
    <name type="common">Meningeal worm</name>
    <dbReference type="NCBI Taxonomy" id="148309"/>
    <lineage>
        <taxon>Eukaryota</taxon>
        <taxon>Metazoa</taxon>
        <taxon>Ecdysozoa</taxon>
        <taxon>Nematoda</taxon>
        <taxon>Chromadorea</taxon>
        <taxon>Rhabditida</taxon>
        <taxon>Rhabditina</taxon>
        <taxon>Rhabditomorpha</taxon>
        <taxon>Strongyloidea</taxon>
        <taxon>Metastrongylidae</taxon>
        <taxon>Parelaphostrongylus</taxon>
    </lineage>
</organism>
<evidence type="ECO:0000256" key="1">
    <source>
        <dbReference type="SAM" id="MobiDB-lite"/>
    </source>
</evidence>
<feature type="compositionally biased region" description="Polar residues" evidence="1">
    <location>
        <begin position="43"/>
        <end position="57"/>
    </location>
</feature>
<feature type="region of interest" description="Disordered" evidence="1">
    <location>
        <begin position="36"/>
        <end position="74"/>
    </location>
</feature>
<proteinExistence type="predicted"/>
<keyword evidence="3" id="KW-1185">Reference proteome</keyword>
<comment type="caution">
    <text evidence="2">The sequence shown here is derived from an EMBL/GenBank/DDBJ whole genome shotgun (WGS) entry which is preliminary data.</text>
</comment>